<sequence>MDVVLRYLPRQVQLIILDNGQGCENLQKGHGLLGMEERVSALGGTVKFTYGPGEGFRIDTLLKRRVESCDTP</sequence>
<protein>
    <recommendedName>
        <fullName evidence="2">Histidine kinase</fullName>
    </recommendedName>
</protein>
<dbReference type="Gene3D" id="3.30.565.10">
    <property type="entry name" value="Histidine kinase-like ATPase, C-terminal domain"/>
    <property type="match status" value="1"/>
</dbReference>
<gene>
    <name evidence="1" type="ORF">SDC9_145888</name>
</gene>
<proteinExistence type="predicted"/>
<dbReference type="EMBL" id="VSSQ01044835">
    <property type="protein sequence ID" value="MPM98700.1"/>
    <property type="molecule type" value="Genomic_DNA"/>
</dbReference>
<name>A0A645EA81_9ZZZZ</name>
<accession>A0A645EA81</accession>
<comment type="caution">
    <text evidence="1">The sequence shown here is derived from an EMBL/GenBank/DDBJ whole genome shotgun (WGS) entry which is preliminary data.</text>
</comment>
<evidence type="ECO:0000313" key="1">
    <source>
        <dbReference type="EMBL" id="MPM98700.1"/>
    </source>
</evidence>
<reference evidence="1" key="1">
    <citation type="submission" date="2019-08" db="EMBL/GenBank/DDBJ databases">
        <authorList>
            <person name="Kucharzyk K."/>
            <person name="Murdoch R.W."/>
            <person name="Higgins S."/>
            <person name="Loffler F."/>
        </authorList>
    </citation>
    <scope>NUCLEOTIDE SEQUENCE</scope>
</reference>
<dbReference type="InterPro" id="IPR036890">
    <property type="entry name" value="HATPase_C_sf"/>
</dbReference>
<dbReference type="AlphaFoldDB" id="A0A645EA81"/>
<organism evidence="1">
    <name type="scientific">bioreactor metagenome</name>
    <dbReference type="NCBI Taxonomy" id="1076179"/>
    <lineage>
        <taxon>unclassified sequences</taxon>
        <taxon>metagenomes</taxon>
        <taxon>ecological metagenomes</taxon>
    </lineage>
</organism>
<evidence type="ECO:0008006" key="2">
    <source>
        <dbReference type="Google" id="ProtNLM"/>
    </source>
</evidence>
<dbReference type="SUPFAM" id="SSF55874">
    <property type="entry name" value="ATPase domain of HSP90 chaperone/DNA topoisomerase II/histidine kinase"/>
    <property type="match status" value="1"/>
</dbReference>